<feature type="transmembrane region" description="Helical" evidence="20">
    <location>
        <begin position="87"/>
        <end position="103"/>
    </location>
</feature>
<evidence type="ECO:0000256" key="18">
    <source>
        <dbReference type="NCBIfam" id="TIGR00560"/>
    </source>
</evidence>
<evidence type="ECO:0000256" key="16">
    <source>
        <dbReference type="ARBA" id="ARBA00023264"/>
    </source>
</evidence>
<dbReference type="GO" id="GO:0005886">
    <property type="term" value="C:plasma membrane"/>
    <property type="evidence" value="ECO:0007669"/>
    <property type="project" value="UniProtKB-SubCell"/>
</dbReference>
<comment type="pathway">
    <text evidence="3">Phospholipid metabolism; phosphatidylglycerol biosynthesis; phosphatidylglycerol from CDP-diacylglycerol: step 1/2.</text>
</comment>
<dbReference type="FunFam" id="1.20.120.1760:FF:000004">
    <property type="entry name" value="CDP-diacylglycerol--glycerol-3-phosphate 3-phosphatidyltransferase"/>
    <property type="match status" value="1"/>
</dbReference>
<evidence type="ECO:0000256" key="20">
    <source>
        <dbReference type="SAM" id="Phobius"/>
    </source>
</evidence>
<evidence type="ECO:0000313" key="22">
    <source>
        <dbReference type="Proteomes" id="UP000050964"/>
    </source>
</evidence>
<dbReference type="EC" id="2.7.8.5" evidence="6 18"/>
<dbReference type="AlphaFoldDB" id="A0A837RKA4"/>
<dbReference type="EMBL" id="AZDB01000006">
    <property type="protein sequence ID" value="KRK43599.1"/>
    <property type="molecule type" value="Genomic_DNA"/>
</dbReference>
<dbReference type="InterPro" id="IPR043130">
    <property type="entry name" value="CDP-OH_PTrfase_TM_dom"/>
</dbReference>
<comment type="function">
    <text evidence="1">This protein catalyzes the committed step to the synthesis of the acidic phospholipids.</text>
</comment>
<evidence type="ECO:0000256" key="2">
    <source>
        <dbReference type="ARBA" id="ARBA00004651"/>
    </source>
</evidence>
<evidence type="ECO:0000313" key="21">
    <source>
        <dbReference type="EMBL" id="KRK43599.1"/>
    </source>
</evidence>
<dbReference type="UniPathway" id="UPA00084">
    <property type="reaction ID" value="UER00503"/>
</dbReference>
<dbReference type="InterPro" id="IPR000462">
    <property type="entry name" value="CDP-OH_P_trans"/>
</dbReference>
<comment type="catalytic activity">
    <reaction evidence="17">
        <text>a CDP-1,2-diacyl-sn-glycerol + sn-glycerol 3-phosphate = a 1,2-diacyl-sn-glycero-3-phospho-(1'-sn-glycero-3'-phosphate) + CMP + H(+)</text>
        <dbReference type="Rhea" id="RHEA:12593"/>
        <dbReference type="ChEBI" id="CHEBI:15378"/>
        <dbReference type="ChEBI" id="CHEBI:57597"/>
        <dbReference type="ChEBI" id="CHEBI:58332"/>
        <dbReference type="ChEBI" id="CHEBI:60110"/>
        <dbReference type="ChEBI" id="CHEBI:60377"/>
        <dbReference type="EC" id="2.7.8.5"/>
    </reaction>
</comment>
<gene>
    <name evidence="21" type="ORF">FD26_GL001808</name>
</gene>
<evidence type="ECO:0000256" key="7">
    <source>
        <dbReference type="ARBA" id="ARBA00014944"/>
    </source>
</evidence>
<feature type="transmembrane region" description="Helical" evidence="20">
    <location>
        <begin position="16"/>
        <end position="34"/>
    </location>
</feature>
<dbReference type="GO" id="GO:0008444">
    <property type="term" value="F:CDP-diacylglycerol-glycerol-3-phosphate 3-phosphatidyltransferase activity"/>
    <property type="evidence" value="ECO:0007669"/>
    <property type="project" value="UniProtKB-UniRule"/>
</dbReference>
<evidence type="ECO:0000256" key="10">
    <source>
        <dbReference type="ARBA" id="ARBA00022679"/>
    </source>
</evidence>
<reference evidence="21 22" key="1">
    <citation type="journal article" date="2015" name="Genome Announc.">
        <title>Expanding the biotechnology potential of lactobacilli through comparative genomics of 213 strains and associated genera.</title>
        <authorList>
            <person name="Sun Z."/>
            <person name="Harris H.M."/>
            <person name="McCann A."/>
            <person name="Guo C."/>
            <person name="Argimon S."/>
            <person name="Zhang W."/>
            <person name="Yang X."/>
            <person name="Jeffery I.B."/>
            <person name="Cooney J.C."/>
            <person name="Kagawa T.F."/>
            <person name="Liu W."/>
            <person name="Song Y."/>
            <person name="Salvetti E."/>
            <person name="Wrobel A."/>
            <person name="Rasinkangas P."/>
            <person name="Parkhill J."/>
            <person name="Rea M.C."/>
            <person name="O'Sullivan O."/>
            <person name="Ritari J."/>
            <person name="Douillard F.P."/>
            <person name="Paul Ross R."/>
            <person name="Yang R."/>
            <person name="Briner A.E."/>
            <person name="Felis G.E."/>
            <person name="de Vos W.M."/>
            <person name="Barrangou R."/>
            <person name="Klaenhammer T.R."/>
            <person name="Caufield P.W."/>
            <person name="Cui Y."/>
            <person name="Zhang H."/>
            <person name="O'Toole P.W."/>
        </authorList>
    </citation>
    <scope>NUCLEOTIDE SEQUENCE [LARGE SCALE GENOMIC DNA]</scope>
    <source>
        <strain evidence="21 22">JCM 15951</strain>
    </source>
</reference>
<evidence type="ECO:0000256" key="12">
    <source>
        <dbReference type="ARBA" id="ARBA00022989"/>
    </source>
</evidence>
<keyword evidence="13" id="KW-0443">Lipid metabolism</keyword>
<keyword evidence="14 20" id="KW-0472">Membrane</keyword>
<dbReference type="InterPro" id="IPR004570">
    <property type="entry name" value="Phosphatidylglycerol_P_synth"/>
</dbReference>
<evidence type="ECO:0000256" key="11">
    <source>
        <dbReference type="ARBA" id="ARBA00022692"/>
    </source>
</evidence>
<keyword evidence="10 19" id="KW-0808">Transferase</keyword>
<keyword evidence="8" id="KW-1003">Cell membrane</keyword>
<dbReference type="NCBIfam" id="TIGR00560">
    <property type="entry name" value="pgsA"/>
    <property type="match status" value="1"/>
</dbReference>
<evidence type="ECO:0000256" key="8">
    <source>
        <dbReference type="ARBA" id="ARBA00022475"/>
    </source>
</evidence>
<dbReference type="InterPro" id="IPR048254">
    <property type="entry name" value="CDP_ALCOHOL_P_TRANSF_CS"/>
</dbReference>
<keyword evidence="15" id="KW-0594">Phospholipid biosynthesis</keyword>
<name>A0A837RKA4_9LACO</name>
<comment type="similarity">
    <text evidence="5 19">Belongs to the CDP-alcohol phosphatidyltransferase class-I family.</text>
</comment>
<dbReference type="PROSITE" id="PS00379">
    <property type="entry name" value="CDP_ALCOHOL_P_TRANSF"/>
    <property type="match status" value="1"/>
</dbReference>
<evidence type="ECO:0000256" key="3">
    <source>
        <dbReference type="ARBA" id="ARBA00005042"/>
    </source>
</evidence>
<keyword evidence="12 20" id="KW-1133">Transmembrane helix</keyword>
<comment type="subcellular location">
    <subcellularLocation>
        <location evidence="2">Cell membrane</location>
        <topology evidence="2">Multi-pass membrane protein</topology>
    </subcellularLocation>
</comment>
<dbReference type="GO" id="GO:0006655">
    <property type="term" value="P:phosphatidylglycerol biosynthetic process"/>
    <property type="evidence" value="ECO:0007669"/>
    <property type="project" value="UniProtKB-UniPathway"/>
</dbReference>
<proteinExistence type="inferred from homology"/>
<sequence>MEEILMVWNVPNKLTMLRIILIPVFIILLAFNWASLGDIYVANDLIPMNHVLATVVFIIASLTDLLDGKIARKYNLVSNFGKFADTLADKMLVMTAFIFLVSFKMAPAWVVAIIVCRELAVTGLRTIVLEAGGKVMAAQMPGKIKTTTQMLAIIFLLLHNIFFSAIGIPIGEIFLYICLIFTIYSGADYFIQSRDIFKS</sequence>
<keyword evidence="9" id="KW-0444">Lipid biosynthesis</keyword>
<evidence type="ECO:0000256" key="1">
    <source>
        <dbReference type="ARBA" id="ARBA00003973"/>
    </source>
</evidence>
<dbReference type="Proteomes" id="UP000050964">
    <property type="component" value="Unassembled WGS sequence"/>
</dbReference>
<evidence type="ECO:0000256" key="9">
    <source>
        <dbReference type="ARBA" id="ARBA00022516"/>
    </source>
</evidence>
<dbReference type="Pfam" id="PF01066">
    <property type="entry name" value="CDP-OH_P_transf"/>
    <property type="match status" value="1"/>
</dbReference>
<feature type="transmembrane region" description="Helical" evidence="20">
    <location>
        <begin position="150"/>
        <end position="167"/>
    </location>
</feature>
<evidence type="ECO:0000256" key="5">
    <source>
        <dbReference type="ARBA" id="ARBA00010441"/>
    </source>
</evidence>
<evidence type="ECO:0000256" key="19">
    <source>
        <dbReference type="RuleBase" id="RU003750"/>
    </source>
</evidence>
<evidence type="ECO:0000256" key="14">
    <source>
        <dbReference type="ARBA" id="ARBA00023136"/>
    </source>
</evidence>
<keyword evidence="11 20" id="KW-0812">Transmembrane</keyword>
<evidence type="ECO:0000256" key="17">
    <source>
        <dbReference type="ARBA" id="ARBA00048586"/>
    </source>
</evidence>
<evidence type="ECO:0000256" key="4">
    <source>
        <dbReference type="ARBA" id="ARBA00005189"/>
    </source>
</evidence>
<accession>A0A837RKA4</accession>
<dbReference type="PANTHER" id="PTHR14269:SF62">
    <property type="entry name" value="CDP-DIACYLGLYCEROL--GLYCEROL-3-PHOSPHATE 3-PHOSPHATIDYLTRANSFERASE 1, CHLOROPLASTIC"/>
    <property type="match status" value="1"/>
</dbReference>
<protein>
    <recommendedName>
        <fullName evidence="7 18">CDP-diacylglycerol--glycerol-3-phosphate 3-phosphatidyltransferase</fullName>
        <ecNumber evidence="6 18">2.7.8.5</ecNumber>
    </recommendedName>
</protein>
<dbReference type="InterPro" id="IPR050324">
    <property type="entry name" value="CDP-alcohol_PTase-I"/>
</dbReference>
<dbReference type="Gene3D" id="1.20.120.1760">
    <property type="match status" value="1"/>
</dbReference>
<dbReference type="PANTHER" id="PTHR14269">
    <property type="entry name" value="CDP-DIACYLGLYCEROL--GLYCEROL-3-PHOSPHATE 3-PHOSPHATIDYLTRANSFERASE-RELATED"/>
    <property type="match status" value="1"/>
</dbReference>
<feature type="transmembrane region" description="Helical" evidence="20">
    <location>
        <begin position="46"/>
        <end position="66"/>
    </location>
</feature>
<comment type="caution">
    <text evidence="21">The sequence shown here is derived from an EMBL/GenBank/DDBJ whole genome shotgun (WGS) entry which is preliminary data.</text>
</comment>
<dbReference type="PIRSF" id="PIRSF000847">
    <property type="entry name" value="Phos_ph_gly_syn"/>
    <property type="match status" value="1"/>
</dbReference>
<evidence type="ECO:0000256" key="13">
    <source>
        <dbReference type="ARBA" id="ARBA00023098"/>
    </source>
</evidence>
<evidence type="ECO:0000256" key="6">
    <source>
        <dbReference type="ARBA" id="ARBA00013170"/>
    </source>
</evidence>
<keyword evidence="16" id="KW-1208">Phospholipid metabolism</keyword>
<comment type="pathway">
    <text evidence="4">Lipid metabolism.</text>
</comment>
<organism evidence="21 22">
    <name type="scientific">Companilactobacillus crustorum JCM 15951</name>
    <dbReference type="NCBI Taxonomy" id="1423737"/>
    <lineage>
        <taxon>Bacteria</taxon>
        <taxon>Bacillati</taxon>
        <taxon>Bacillota</taxon>
        <taxon>Bacilli</taxon>
        <taxon>Lactobacillales</taxon>
        <taxon>Lactobacillaceae</taxon>
        <taxon>Companilactobacillus</taxon>
    </lineage>
</organism>
<evidence type="ECO:0000256" key="15">
    <source>
        <dbReference type="ARBA" id="ARBA00023209"/>
    </source>
</evidence>